<feature type="chain" id="PRO_5040920194" evidence="2">
    <location>
        <begin position="20"/>
        <end position="135"/>
    </location>
</feature>
<dbReference type="RefSeq" id="WP_271185651.1">
    <property type="nucleotide sequence ID" value="NZ_BSFE01000002.1"/>
</dbReference>
<dbReference type="Proteomes" id="UP001143486">
    <property type="component" value="Unassembled WGS sequence"/>
</dbReference>
<keyword evidence="2" id="KW-0732">Signal</keyword>
<evidence type="ECO:0000313" key="4">
    <source>
        <dbReference type="Proteomes" id="UP001143486"/>
    </source>
</evidence>
<sequence length="135" mass="14447">MRWLAALLVCISVTPVALADSEDDALALTLELVNQIAQIGGLTVDDPDALTARLEMAMDRFEEEADARGAQWSMSYGVDVDASSIERHDAQGNPLPVDPDTLEEDDRMPAPDAGCDTPAIHPLSAASTADARWEV</sequence>
<dbReference type="AlphaFoldDB" id="A0A9W6MM88"/>
<organism evidence="3 4">
    <name type="scientific">Maricaulis virginensis</name>
    <dbReference type="NCBI Taxonomy" id="144022"/>
    <lineage>
        <taxon>Bacteria</taxon>
        <taxon>Pseudomonadati</taxon>
        <taxon>Pseudomonadota</taxon>
        <taxon>Alphaproteobacteria</taxon>
        <taxon>Maricaulales</taxon>
        <taxon>Maricaulaceae</taxon>
        <taxon>Maricaulis</taxon>
    </lineage>
</organism>
<evidence type="ECO:0000256" key="1">
    <source>
        <dbReference type="SAM" id="MobiDB-lite"/>
    </source>
</evidence>
<feature type="region of interest" description="Disordered" evidence="1">
    <location>
        <begin position="85"/>
        <end position="135"/>
    </location>
</feature>
<keyword evidence="4" id="KW-1185">Reference proteome</keyword>
<reference evidence="3" key="2">
    <citation type="submission" date="2023-01" db="EMBL/GenBank/DDBJ databases">
        <authorList>
            <person name="Sun Q."/>
            <person name="Evtushenko L."/>
        </authorList>
    </citation>
    <scope>NUCLEOTIDE SEQUENCE</scope>
    <source>
        <strain evidence="3">VKM B-1513</strain>
    </source>
</reference>
<proteinExistence type="predicted"/>
<reference evidence="3" key="1">
    <citation type="journal article" date="2014" name="Int. J. Syst. Evol. Microbiol.">
        <title>Complete genome sequence of Corynebacterium casei LMG S-19264T (=DSM 44701T), isolated from a smear-ripened cheese.</title>
        <authorList>
            <consortium name="US DOE Joint Genome Institute (JGI-PGF)"/>
            <person name="Walter F."/>
            <person name="Albersmeier A."/>
            <person name="Kalinowski J."/>
            <person name="Ruckert C."/>
        </authorList>
    </citation>
    <scope>NUCLEOTIDE SEQUENCE</scope>
    <source>
        <strain evidence="3">VKM B-1513</strain>
    </source>
</reference>
<accession>A0A9W6MM88</accession>
<evidence type="ECO:0000256" key="2">
    <source>
        <dbReference type="SAM" id="SignalP"/>
    </source>
</evidence>
<evidence type="ECO:0000313" key="3">
    <source>
        <dbReference type="EMBL" id="GLK51265.1"/>
    </source>
</evidence>
<feature type="signal peptide" evidence="2">
    <location>
        <begin position="1"/>
        <end position="19"/>
    </location>
</feature>
<dbReference type="EMBL" id="BSFE01000002">
    <property type="protein sequence ID" value="GLK51265.1"/>
    <property type="molecule type" value="Genomic_DNA"/>
</dbReference>
<name>A0A9W6MM88_9PROT</name>
<gene>
    <name evidence="3" type="ORF">GCM10017621_07730</name>
</gene>
<comment type="caution">
    <text evidence="3">The sequence shown here is derived from an EMBL/GenBank/DDBJ whole genome shotgun (WGS) entry which is preliminary data.</text>
</comment>
<protein>
    <submittedName>
        <fullName evidence="3">Uncharacterized protein</fullName>
    </submittedName>
</protein>